<keyword evidence="1 2" id="KW-0238">DNA-binding</keyword>
<feature type="DNA-binding region" description="OmpR/PhoB-type" evidence="2">
    <location>
        <begin position="11"/>
        <end position="114"/>
    </location>
</feature>
<proteinExistence type="predicted"/>
<keyword evidence="6" id="KW-1185">Reference proteome</keyword>
<keyword evidence="3" id="KW-1133">Transmembrane helix</keyword>
<dbReference type="GO" id="GO:0006355">
    <property type="term" value="P:regulation of DNA-templated transcription"/>
    <property type="evidence" value="ECO:0007669"/>
    <property type="project" value="InterPro"/>
</dbReference>
<organism evidence="5 6">
    <name type="scientific">Grimontia sedimenti</name>
    <dbReference type="NCBI Taxonomy" id="2711294"/>
    <lineage>
        <taxon>Bacteria</taxon>
        <taxon>Pseudomonadati</taxon>
        <taxon>Pseudomonadota</taxon>
        <taxon>Gammaproteobacteria</taxon>
        <taxon>Vibrionales</taxon>
        <taxon>Vibrionaceae</taxon>
        <taxon>Grimontia</taxon>
    </lineage>
</organism>
<dbReference type="RefSeq" id="WP_165013190.1">
    <property type="nucleotide sequence ID" value="NZ_JAALDL010000006.1"/>
</dbReference>
<dbReference type="CDD" id="cd00383">
    <property type="entry name" value="trans_reg_C"/>
    <property type="match status" value="1"/>
</dbReference>
<evidence type="ECO:0000256" key="1">
    <source>
        <dbReference type="ARBA" id="ARBA00023125"/>
    </source>
</evidence>
<dbReference type="Proteomes" id="UP000473008">
    <property type="component" value="Unassembled WGS sequence"/>
</dbReference>
<dbReference type="AlphaFoldDB" id="A0A6M1RCL7"/>
<dbReference type="SMART" id="SM00862">
    <property type="entry name" value="Trans_reg_C"/>
    <property type="match status" value="1"/>
</dbReference>
<dbReference type="PROSITE" id="PS51755">
    <property type="entry name" value="OMPR_PHOB"/>
    <property type="match status" value="1"/>
</dbReference>
<name>A0A6M1RCL7_9GAMM</name>
<dbReference type="InterPro" id="IPR016032">
    <property type="entry name" value="Sig_transdc_resp-reg_C-effctor"/>
</dbReference>
<dbReference type="SUPFAM" id="SSF46894">
    <property type="entry name" value="C-terminal effector domain of the bipartite response regulators"/>
    <property type="match status" value="1"/>
</dbReference>
<protein>
    <recommendedName>
        <fullName evidence="4">OmpR/PhoB-type domain-containing protein</fullName>
    </recommendedName>
</protein>
<dbReference type="EMBL" id="JAALDL010000006">
    <property type="protein sequence ID" value="NGN97966.1"/>
    <property type="molecule type" value="Genomic_DNA"/>
</dbReference>
<dbReference type="GO" id="GO:0003677">
    <property type="term" value="F:DNA binding"/>
    <property type="evidence" value="ECO:0007669"/>
    <property type="project" value="UniProtKB-UniRule"/>
</dbReference>
<evidence type="ECO:0000259" key="4">
    <source>
        <dbReference type="PROSITE" id="PS51755"/>
    </source>
</evidence>
<evidence type="ECO:0000313" key="5">
    <source>
        <dbReference type="EMBL" id="NGN97966.1"/>
    </source>
</evidence>
<comment type="caution">
    <text evidence="5">The sequence shown here is derived from an EMBL/GenBank/DDBJ whole genome shotgun (WGS) entry which is preliminary data.</text>
</comment>
<sequence>MSNESNPEQVSAYYRIGDTFLLDTRLHTLTNEDTGEVTELSLNESLLLQLLIKEKGEIVSRQQILADVWEPRGLVVDESSVNQSISLLRKAFNDNAKDQMVIKTIPKMGYLLVLEANPSKLATPSEPEAEKSQRVPMGWIPYLIAVLLAFVAAWVTVEKPQASKMEAIESSSLSIPIYKIAGNQINSKLVPVIERCVNVIVEQENRPVSQVLVAANHADSISLLIFHEQSLGHAFRIGLNSSLSLEENQCKL</sequence>
<dbReference type="Gene3D" id="1.10.10.10">
    <property type="entry name" value="Winged helix-like DNA-binding domain superfamily/Winged helix DNA-binding domain"/>
    <property type="match status" value="1"/>
</dbReference>
<evidence type="ECO:0000313" key="6">
    <source>
        <dbReference type="Proteomes" id="UP000473008"/>
    </source>
</evidence>
<evidence type="ECO:0000256" key="3">
    <source>
        <dbReference type="SAM" id="Phobius"/>
    </source>
</evidence>
<dbReference type="GO" id="GO:0000160">
    <property type="term" value="P:phosphorelay signal transduction system"/>
    <property type="evidence" value="ECO:0007669"/>
    <property type="project" value="InterPro"/>
</dbReference>
<evidence type="ECO:0000256" key="2">
    <source>
        <dbReference type="PROSITE-ProRule" id="PRU01091"/>
    </source>
</evidence>
<reference evidence="5 6" key="1">
    <citation type="submission" date="2020-02" db="EMBL/GenBank/DDBJ databases">
        <title>The draft genome of Grimontia sedimenta sp. nov., isolated from benthic sediments near coral reefs south of Kuwait.</title>
        <authorList>
            <person name="Mahmoud H.M."/>
            <person name="Jose L."/>
            <person name="Eapen S."/>
        </authorList>
    </citation>
    <scope>NUCLEOTIDE SEQUENCE [LARGE SCALE GENOMIC DNA]</scope>
    <source>
        <strain evidence="5 6">S25</strain>
    </source>
</reference>
<keyword evidence="3" id="KW-0472">Membrane</keyword>
<keyword evidence="3" id="KW-0812">Transmembrane</keyword>
<dbReference type="InterPro" id="IPR001867">
    <property type="entry name" value="OmpR/PhoB-type_DNA-bd"/>
</dbReference>
<dbReference type="InterPro" id="IPR036388">
    <property type="entry name" value="WH-like_DNA-bd_sf"/>
</dbReference>
<dbReference type="Pfam" id="PF00486">
    <property type="entry name" value="Trans_reg_C"/>
    <property type="match status" value="1"/>
</dbReference>
<feature type="domain" description="OmpR/PhoB-type" evidence="4">
    <location>
        <begin position="11"/>
        <end position="114"/>
    </location>
</feature>
<feature type="transmembrane region" description="Helical" evidence="3">
    <location>
        <begin position="139"/>
        <end position="157"/>
    </location>
</feature>
<gene>
    <name evidence="5" type="ORF">G5S52_09965</name>
</gene>
<accession>A0A6M1RCL7</accession>